<dbReference type="GO" id="GO:0001216">
    <property type="term" value="F:DNA-binding transcription activator activity"/>
    <property type="evidence" value="ECO:0007669"/>
    <property type="project" value="InterPro"/>
</dbReference>
<keyword evidence="3" id="KW-0808">Transferase</keyword>
<keyword evidence="2" id="KW-0240">DNA-directed RNA polymerase</keyword>
<evidence type="ECO:0000256" key="7">
    <source>
        <dbReference type="ARBA" id="ARBA00023125"/>
    </source>
</evidence>
<dbReference type="GO" id="GO:0016779">
    <property type="term" value="F:nucleotidyltransferase activity"/>
    <property type="evidence" value="ECO:0007669"/>
    <property type="project" value="UniProtKB-KW"/>
</dbReference>
<dbReference type="InterPro" id="IPR038709">
    <property type="entry name" value="RpoN_core-bd_sf"/>
</dbReference>
<evidence type="ECO:0000256" key="6">
    <source>
        <dbReference type="ARBA" id="ARBA00023082"/>
    </source>
</evidence>
<dbReference type="PROSITE" id="PS50044">
    <property type="entry name" value="SIGMA54_3"/>
    <property type="match status" value="1"/>
</dbReference>
<organism evidence="11 12">
    <name type="scientific">Sporolactobacillus inulinus CASD</name>
    <dbReference type="NCBI Taxonomy" id="1069536"/>
    <lineage>
        <taxon>Bacteria</taxon>
        <taxon>Bacillati</taxon>
        <taxon>Bacillota</taxon>
        <taxon>Bacilli</taxon>
        <taxon>Bacillales</taxon>
        <taxon>Sporolactobacillaceae</taxon>
        <taxon>Sporolactobacillus</taxon>
    </lineage>
</organism>
<evidence type="ECO:0000259" key="10">
    <source>
        <dbReference type="Pfam" id="PF04963"/>
    </source>
</evidence>
<dbReference type="PIRSF" id="PIRSF000774">
    <property type="entry name" value="RpoN"/>
    <property type="match status" value="1"/>
</dbReference>
<evidence type="ECO:0000256" key="1">
    <source>
        <dbReference type="ARBA" id="ARBA00008798"/>
    </source>
</evidence>
<dbReference type="RefSeq" id="WP_047035518.1">
    <property type="nucleotide sequence ID" value="NZ_AFVQ02000199.1"/>
</dbReference>
<dbReference type="InterPro" id="IPR007634">
    <property type="entry name" value="RNA_pol_sigma_54_DNA-bd"/>
</dbReference>
<evidence type="ECO:0000259" key="9">
    <source>
        <dbReference type="Pfam" id="PF04552"/>
    </source>
</evidence>
<dbReference type="Gene3D" id="1.10.10.60">
    <property type="entry name" value="Homeodomain-like"/>
    <property type="match status" value="1"/>
</dbReference>
<dbReference type="Gene3D" id="1.10.10.1330">
    <property type="entry name" value="RNA polymerase sigma-54 factor, core-binding domain"/>
    <property type="match status" value="1"/>
</dbReference>
<dbReference type="GO" id="GO:0000428">
    <property type="term" value="C:DNA-directed RNA polymerase complex"/>
    <property type="evidence" value="ECO:0007669"/>
    <property type="project" value="UniProtKB-KW"/>
</dbReference>
<evidence type="ECO:0000256" key="8">
    <source>
        <dbReference type="ARBA" id="ARBA00023163"/>
    </source>
</evidence>
<evidence type="ECO:0000256" key="3">
    <source>
        <dbReference type="ARBA" id="ARBA00022679"/>
    </source>
</evidence>
<dbReference type="Pfam" id="PF00309">
    <property type="entry name" value="Sigma54_AID"/>
    <property type="match status" value="1"/>
</dbReference>
<dbReference type="PANTHER" id="PTHR32248:SF4">
    <property type="entry name" value="RNA POLYMERASE SIGMA-54 FACTOR"/>
    <property type="match status" value="1"/>
</dbReference>
<dbReference type="PANTHER" id="PTHR32248">
    <property type="entry name" value="RNA POLYMERASE SIGMA-54 FACTOR"/>
    <property type="match status" value="1"/>
</dbReference>
<keyword evidence="8" id="KW-0804">Transcription</keyword>
<dbReference type="GO" id="GO:0016987">
    <property type="term" value="F:sigma factor activity"/>
    <property type="evidence" value="ECO:0007669"/>
    <property type="project" value="UniProtKB-KW"/>
</dbReference>
<evidence type="ECO:0000256" key="2">
    <source>
        <dbReference type="ARBA" id="ARBA00022478"/>
    </source>
</evidence>
<comment type="similarity">
    <text evidence="1">Belongs to the sigma-54 factor family.</text>
</comment>
<keyword evidence="7" id="KW-0238">DNA-binding</keyword>
<keyword evidence="6" id="KW-0731">Sigma factor</keyword>
<dbReference type="AlphaFoldDB" id="A0A0U1QKZ8"/>
<dbReference type="EMBL" id="AFVQ02000199">
    <property type="protein sequence ID" value="KLI01479.1"/>
    <property type="molecule type" value="Genomic_DNA"/>
</dbReference>
<dbReference type="PRINTS" id="PR00045">
    <property type="entry name" value="SIGMA54FCT"/>
</dbReference>
<dbReference type="NCBIfam" id="TIGR02395">
    <property type="entry name" value="rpoN_sigma"/>
    <property type="match status" value="1"/>
</dbReference>
<dbReference type="Proteomes" id="UP000035553">
    <property type="component" value="Unassembled WGS sequence"/>
</dbReference>
<dbReference type="InterPro" id="IPR007046">
    <property type="entry name" value="RNA_pol_sigma_54_core-bd"/>
</dbReference>
<evidence type="ECO:0000313" key="11">
    <source>
        <dbReference type="EMBL" id="KLI01479.1"/>
    </source>
</evidence>
<reference evidence="11 12" key="1">
    <citation type="journal article" date="2011" name="J. Bacteriol.">
        <title>Draft genome sequence of Sporolactobacillus inulinus strain CASD, an efficient D-lactic acid-producing bacterium with high-concentration lactate tolerance capability.</title>
        <authorList>
            <person name="Yu B."/>
            <person name="Su F."/>
            <person name="Wang L."/>
            <person name="Xu K."/>
            <person name="Zhao B."/>
            <person name="Xu P."/>
        </authorList>
    </citation>
    <scope>NUCLEOTIDE SEQUENCE [LARGE SCALE GENOMIC DNA]</scope>
    <source>
        <strain evidence="11 12">CASD</strain>
    </source>
</reference>
<dbReference type="STRING" id="1069536.SINU_13225"/>
<dbReference type="OrthoDB" id="9814402at2"/>
<evidence type="ECO:0000256" key="4">
    <source>
        <dbReference type="ARBA" id="ARBA00022695"/>
    </source>
</evidence>
<keyword evidence="12" id="KW-1185">Reference proteome</keyword>
<dbReference type="InterPro" id="IPR000394">
    <property type="entry name" value="RNA_pol_sigma_54"/>
</dbReference>
<proteinExistence type="inferred from homology"/>
<keyword evidence="5" id="KW-0805">Transcription regulation</keyword>
<name>A0A0U1QKZ8_9BACL</name>
<dbReference type="GO" id="GO:0006352">
    <property type="term" value="P:DNA-templated transcription initiation"/>
    <property type="evidence" value="ECO:0007669"/>
    <property type="project" value="InterPro"/>
</dbReference>
<protein>
    <submittedName>
        <fullName evidence="11">RNA polymerase factor sigma-54</fullName>
    </submittedName>
</protein>
<feature type="domain" description="RNA polymerase sigma factor 54 DNA-binding" evidence="9">
    <location>
        <begin position="276"/>
        <end position="433"/>
    </location>
</feature>
<keyword evidence="4" id="KW-0548">Nucleotidyltransferase</keyword>
<sequence length="438" mass="49209">MGLALVQRQALKLKMTPALYQSVAVLQCNNEELAHLIREKALENPLLNVADSDFHRDDLFSFKGSSMTKSTSDVIAETTAQSIDFRERLHRELHQMRLEPSCIEATDLLIDSLSDNGYLDEAPDAILGQFANSDVDPQQALDLLQSLDPAGVGARSLIECLCLQLRRLESRSPLAETLLTDYRDCFLSGDWSELAEQMGVAEAEIDAAVAQIRKLNPNPVASIQEDPPQYIIPDVTIVQKGDRLVCELEDQYLPTVSINNDDYQMYLQASDKETKRYLREKMDEADALISGLSRRKQTMMQLAELVMQRQEAYFNTGERTSLRPFTMKQAAEQLAVHESTISRAAAGKYVQTNYGMVPMRQFFIRAVGKNQTKLSAYQIQDEIKKLINQEDPRRPLSDQIIAGILDQSGITCSRRAVAKYRQLCGIGSTIERRAVARA</sequence>
<gene>
    <name evidence="11" type="ORF">SINU_13225</name>
</gene>
<evidence type="ECO:0000313" key="12">
    <source>
        <dbReference type="Proteomes" id="UP000035553"/>
    </source>
</evidence>
<dbReference type="Pfam" id="PF04963">
    <property type="entry name" value="Sigma54_CBD"/>
    <property type="match status" value="1"/>
</dbReference>
<accession>A0A0U1QKZ8</accession>
<dbReference type="GO" id="GO:0003677">
    <property type="term" value="F:DNA binding"/>
    <property type="evidence" value="ECO:0007669"/>
    <property type="project" value="UniProtKB-KW"/>
</dbReference>
<evidence type="ECO:0000256" key="5">
    <source>
        <dbReference type="ARBA" id="ARBA00023015"/>
    </source>
</evidence>
<dbReference type="Pfam" id="PF04552">
    <property type="entry name" value="Sigma54_DBD"/>
    <property type="match status" value="1"/>
</dbReference>
<comment type="caution">
    <text evidence="11">The sequence shown here is derived from an EMBL/GenBank/DDBJ whole genome shotgun (WGS) entry which is preliminary data.</text>
</comment>
<feature type="domain" description="RNA polymerase sigma factor 54 core-binding" evidence="10">
    <location>
        <begin position="76"/>
        <end position="260"/>
    </location>
</feature>